<accession>A0A085M981</accession>
<dbReference type="AlphaFoldDB" id="A0A085M981"/>
<organism evidence="1 2">
    <name type="scientific">Trichuris suis</name>
    <name type="common">pig whipworm</name>
    <dbReference type="NCBI Taxonomy" id="68888"/>
    <lineage>
        <taxon>Eukaryota</taxon>
        <taxon>Metazoa</taxon>
        <taxon>Ecdysozoa</taxon>
        <taxon>Nematoda</taxon>
        <taxon>Enoplea</taxon>
        <taxon>Dorylaimia</taxon>
        <taxon>Trichinellida</taxon>
        <taxon>Trichuridae</taxon>
        <taxon>Trichuris</taxon>
    </lineage>
</organism>
<name>A0A085M981_9BILA</name>
<dbReference type="Proteomes" id="UP000030764">
    <property type="component" value="Unassembled WGS sequence"/>
</dbReference>
<proteinExistence type="predicted"/>
<gene>
    <name evidence="1" type="ORF">M513_05283</name>
</gene>
<keyword evidence="2" id="KW-1185">Reference proteome</keyword>
<dbReference type="EMBL" id="KL363213">
    <property type="protein sequence ID" value="KFD53777.1"/>
    <property type="molecule type" value="Genomic_DNA"/>
</dbReference>
<evidence type="ECO:0000313" key="1">
    <source>
        <dbReference type="EMBL" id="KFD53777.1"/>
    </source>
</evidence>
<sequence>MPFNITSVDQRQSRAGSHMEHRCVQLPTGISALRYKQHMASEIECIIHPAFSRSYAAVPSSADGAAGDQLGCLHPGDRFQCSPSQMRSTRSGGIICDIMTTRDSLRRQMHGAFPFNQLLERSESSIRRTTLSMVKLVSGKQFMANPSPPLSVNLWAKALAPNQ</sequence>
<evidence type="ECO:0000313" key="2">
    <source>
        <dbReference type="Proteomes" id="UP000030764"/>
    </source>
</evidence>
<protein>
    <submittedName>
        <fullName evidence="1">Uncharacterized protein</fullName>
    </submittedName>
</protein>
<reference evidence="1 2" key="1">
    <citation type="journal article" date="2014" name="Nat. Genet.">
        <title>Genome and transcriptome of the porcine whipworm Trichuris suis.</title>
        <authorList>
            <person name="Jex A.R."/>
            <person name="Nejsum P."/>
            <person name="Schwarz E.M."/>
            <person name="Hu L."/>
            <person name="Young N.D."/>
            <person name="Hall R.S."/>
            <person name="Korhonen P.K."/>
            <person name="Liao S."/>
            <person name="Thamsborg S."/>
            <person name="Xia J."/>
            <person name="Xu P."/>
            <person name="Wang S."/>
            <person name="Scheerlinck J.P."/>
            <person name="Hofmann A."/>
            <person name="Sternberg P.W."/>
            <person name="Wang J."/>
            <person name="Gasser R.B."/>
        </authorList>
    </citation>
    <scope>NUCLEOTIDE SEQUENCE [LARGE SCALE GENOMIC DNA]</scope>
    <source>
        <strain evidence="1">DCEP-RM93M</strain>
    </source>
</reference>